<evidence type="ECO:0000256" key="9">
    <source>
        <dbReference type="ARBA" id="ARBA00022989"/>
    </source>
</evidence>
<sequence>MAASTDLPPFEKNDLLIVVSFAVISGLLKEVLAHILIYRRNEYKVKFKQLCDRYEDYYRTTVVCKSKRLTPEIAVVEPPTSNSNCVTTASQALLAAIKDVKKMHTFYTIASGLIFMILMLFVMSYFEGCVVAKLPFTPIYPLYLFTQGDTAGEDRTNCSATCIYTMLSMAVKDVLQVLLGFRSPLTPFTELTLSNSLENEKDK</sequence>
<dbReference type="GO" id="GO:0005789">
    <property type="term" value="C:endoplasmic reticulum membrane"/>
    <property type="evidence" value="ECO:0007669"/>
    <property type="project" value="UniProtKB-SubCell"/>
</dbReference>
<dbReference type="InterPro" id="IPR008559">
    <property type="entry name" value="TMCO1"/>
</dbReference>
<evidence type="ECO:0000256" key="12">
    <source>
        <dbReference type="ARBA" id="ARBA00023136"/>
    </source>
</evidence>
<keyword evidence="12 14" id="KW-0472">Membrane</keyword>
<keyword evidence="16" id="KW-1185">Reference proteome</keyword>
<dbReference type="PANTHER" id="PTHR20917">
    <property type="entry name" value="PNAS-RELATED"/>
    <property type="match status" value="1"/>
</dbReference>
<evidence type="ECO:0000256" key="2">
    <source>
        <dbReference type="ARBA" id="ARBA00006537"/>
    </source>
</evidence>
<keyword evidence="3" id="KW-0813">Transport</keyword>
<dbReference type="SMART" id="SM01415">
    <property type="entry name" value="DUF106"/>
    <property type="match status" value="1"/>
</dbReference>
<protein>
    <recommendedName>
        <fullName evidence="17">CLAC channel</fullName>
    </recommendedName>
</protein>
<keyword evidence="8" id="KW-0106">Calcium</keyword>
<keyword evidence="6 14" id="KW-0812">Transmembrane</keyword>
<reference evidence="15" key="1">
    <citation type="journal article" date="2014" name="Nucleic Acids Res.">
        <title>The evolutionary dynamics of variant antigen genes in Babesia reveal a history of genomic innovation underlying host-parasite interaction.</title>
        <authorList>
            <person name="Jackson A.P."/>
            <person name="Otto T.D."/>
            <person name="Darby A."/>
            <person name="Ramaprasad A."/>
            <person name="Xia D."/>
            <person name="Echaide I.E."/>
            <person name="Farber M."/>
            <person name="Gahlot S."/>
            <person name="Gamble J."/>
            <person name="Gupta D."/>
            <person name="Gupta Y."/>
            <person name="Jackson L."/>
            <person name="Malandrin L."/>
            <person name="Malas T.B."/>
            <person name="Moussa E."/>
            <person name="Nair M."/>
            <person name="Reid A.J."/>
            <person name="Sanders M."/>
            <person name="Sharma J."/>
            <person name="Tracey A."/>
            <person name="Quail M.A."/>
            <person name="Weir W."/>
            <person name="Wastling J.M."/>
            <person name="Hall N."/>
            <person name="Willadsen P."/>
            <person name="Lingelbach K."/>
            <person name="Shiels B."/>
            <person name="Tait A."/>
            <person name="Berriman M."/>
            <person name="Allred D.R."/>
            <person name="Pain A."/>
        </authorList>
    </citation>
    <scope>NUCLEOTIDE SEQUENCE</scope>
    <source>
        <strain evidence="15">1802A</strain>
    </source>
</reference>
<keyword evidence="5" id="KW-0107">Calcium channel</keyword>
<organism evidence="15 16">
    <name type="scientific">Babesia divergens</name>
    <dbReference type="NCBI Taxonomy" id="32595"/>
    <lineage>
        <taxon>Eukaryota</taxon>
        <taxon>Sar</taxon>
        <taxon>Alveolata</taxon>
        <taxon>Apicomplexa</taxon>
        <taxon>Aconoidasida</taxon>
        <taxon>Piroplasmida</taxon>
        <taxon>Babesiidae</taxon>
        <taxon>Babesia</taxon>
    </lineage>
</organism>
<keyword evidence="11" id="KW-0406">Ion transport</keyword>
<evidence type="ECO:0000256" key="14">
    <source>
        <dbReference type="SAM" id="Phobius"/>
    </source>
</evidence>
<keyword evidence="4" id="KW-0109">Calcium transport</keyword>
<keyword evidence="10" id="KW-0175">Coiled coil</keyword>
<dbReference type="PANTHER" id="PTHR20917:SF0">
    <property type="entry name" value="CALCIUM LOAD-ACTIVATED CALCIUM CHANNEL"/>
    <property type="match status" value="1"/>
</dbReference>
<evidence type="ECO:0000256" key="5">
    <source>
        <dbReference type="ARBA" id="ARBA00022673"/>
    </source>
</evidence>
<comment type="subcellular location">
    <subcellularLocation>
        <location evidence="1">Endoplasmic reticulum membrane</location>
        <topology evidence="1">Multi-pass membrane protein</topology>
    </subcellularLocation>
</comment>
<keyword evidence="7" id="KW-0256">Endoplasmic reticulum</keyword>
<comment type="caution">
    <text evidence="15">The sequence shown here is derived from an EMBL/GenBank/DDBJ whole genome shotgun (WGS) entry which is preliminary data.</text>
</comment>
<name>A0AAD9GDQ4_BABDI</name>
<feature type="transmembrane region" description="Helical" evidence="14">
    <location>
        <begin position="106"/>
        <end position="126"/>
    </location>
</feature>
<evidence type="ECO:0000313" key="15">
    <source>
        <dbReference type="EMBL" id="KAK1936512.1"/>
    </source>
</evidence>
<evidence type="ECO:0000256" key="8">
    <source>
        <dbReference type="ARBA" id="ARBA00022837"/>
    </source>
</evidence>
<dbReference type="GO" id="GO:0032469">
    <property type="term" value="P:endoplasmic reticulum calcium ion homeostasis"/>
    <property type="evidence" value="ECO:0007669"/>
    <property type="project" value="InterPro"/>
</dbReference>
<dbReference type="Proteomes" id="UP001195914">
    <property type="component" value="Unassembled WGS sequence"/>
</dbReference>
<keyword evidence="9 14" id="KW-1133">Transmembrane helix</keyword>
<reference evidence="15" key="2">
    <citation type="submission" date="2021-05" db="EMBL/GenBank/DDBJ databases">
        <authorList>
            <person name="Pain A."/>
        </authorList>
    </citation>
    <scope>NUCLEOTIDE SEQUENCE</scope>
    <source>
        <strain evidence="15">1802A</strain>
    </source>
</reference>
<evidence type="ECO:0000256" key="10">
    <source>
        <dbReference type="ARBA" id="ARBA00023054"/>
    </source>
</evidence>
<proteinExistence type="inferred from homology"/>
<evidence type="ECO:0000256" key="6">
    <source>
        <dbReference type="ARBA" id="ARBA00022692"/>
    </source>
</evidence>
<dbReference type="AlphaFoldDB" id="A0AAD9GDQ4"/>
<dbReference type="Pfam" id="PF01956">
    <property type="entry name" value="EMC3_TMCO1"/>
    <property type="match status" value="1"/>
</dbReference>
<evidence type="ECO:0000256" key="13">
    <source>
        <dbReference type="ARBA" id="ARBA00023303"/>
    </source>
</evidence>
<dbReference type="GO" id="GO:0005262">
    <property type="term" value="F:calcium channel activity"/>
    <property type="evidence" value="ECO:0007669"/>
    <property type="project" value="UniProtKB-KW"/>
</dbReference>
<comment type="similarity">
    <text evidence="2">Belongs to the TMCO1 family.</text>
</comment>
<dbReference type="InterPro" id="IPR002809">
    <property type="entry name" value="EMC3/TMCO1"/>
</dbReference>
<evidence type="ECO:0000256" key="7">
    <source>
        <dbReference type="ARBA" id="ARBA00022824"/>
    </source>
</evidence>
<evidence type="ECO:0000313" key="16">
    <source>
        <dbReference type="Proteomes" id="UP001195914"/>
    </source>
</evidence>
<evidence type="ECO:0008006" key="17">
    <source>
        <dbReference type="Google" id="ProtNLM"/>
    </source>
</evidence>
<evidence type="ECO:0000256" key="11">
    <source>
        <dbReference type="ARBA" id="ARBA00023065"/>
    </source>
</evidence>
<evidence type="ECO:0000256" key="4">
    <source>
        <dbReference type="ARBA" id="ARBA00022568"/>
    </source>
</evidence>
<gene>
    <name evidence="15" type="ORF">X943_003956</name>
</gene>
<keyword evidence="13" id="KW-0407">Ion channel</keyword>
<accession>A0AAD9GDQ4</accession>
<evidence type="ECO:0000256" key="1">
    <source>
        <dbReference type="ARBA" id="ARBA00004477"/>
    </source>
</evidence>
<evidence type="ECO:0000256" key="3">
    <source>
        <dbReference type="ARBA" id="ARBA00022448"/>
    </source>
</evidence>
<feature type="transmembrane region" description="Helical" evidence="14">
    <location>
        <begin position="15"/>
        <end position="38"/>
    </location>
</feature>
<dbReference type="EMBL" id="JAHBMH010000044">
    <property type="protein sequence ID" value="KAK1936512.1"/>
    <property type="molecule type" value="Genomic_DNA"/>
</dbReference>